<protein>
    <submittedName>
        <fullName evidence="1">Uncharacterized protein</fullName>
    </submittedName>
</protein>
<keyword evidence="2" id="KW-1185">Reference proteome</keyword>
<dbReference type="PANTHER" id="PTHR11012:SF30">
    <property type="entry name" value="PROTEIN KINASE-LIKE DOMAIN-CONTAINING"/>
    <property type="match status" value="1"/>
</dbReference>
<comment type="caution">
    <text evidence="1">The sequence shown here is derived from an EMBL/GenBank/DDBJ whole genome shotgun (WGS) entry which is preliminary data.</text>
</comment>
<dbReference type="InterPro" id="IPR004119">
    <property type="entry name" value="EcKL"/>
</dbReference>
<evidence type="ECO:0000313" key="2">
    <source>
        <dbReference type="Proteomes" id="UP001381693"/>
    </source>
</evidence>
<gene>
    <name evidence="1" type="ORF">SK128_007018</name>
</gene>
<dbReference type="AlphaFoldDB" id="A0AAN8X5L8"/>
<dbReference type="PANTHER" id="PTHR11012">
    <property type="entry name" value="PROTEIN KINASE-LIKE DOMAIN-CONTAINING"/>
    <property type="match status" value="1"/>
</dbReference>
<reference evidence="1 2" key="1">
    <citation type="submission" date="2023-11" db="EMBL/GenBank/DDBJ databases">
        <title>Halocaridina rubra genome assembly.</title>
        <authorList>
            <person name="Smith C."/>
        </authorList>
    </citation>
    <scope>NUCLEOTIDE SEQUENCE [LARGE SCALE GENOMIC DNA]</scope>
    <source>
        <strain evidence="1">EP-1</strain>
        <tissue evidence="1">Whole</tissue>
    </source>
</reference>
<dbReference type="Pfam" id="PF02958">
    <property type="entry name" value="EcKL"/>
    <property type="match status" value="1"/>
</dbReference>
<evidence type="ECO:0000313" key="1">
    <source>
        <dbReference type="EMBL" id="KAK7078345.1"/>
    </source>
</evidence>
<dbReference type="EMBL" id="JAXCGZ010007884">
    <property type="protein sequence ID" value="KAK7078345.1"/>
    <property type="molecule type" value="Genomic_DNA"/>
</dbReference>
<dbReference type="Proteomes" id="UP001381693">
    <property type="component" value="Unassembled WGS sequence"/>
</dbReference>
<name>A0AAN8X5L8_HALRR</name>
<feature type="non-terminal residue" evidence="1">
    <location>
        <position position="1"/>
    </location>
</feature>
<accession>A0AAN8X5L8</accession>
<proteinExistence type="predicted"/>
<sequence length="106" mass="12233">YDDDGNPVEIMLLDHQVNRIASLATDLNYFLLLNLTGEVRRPKLETILQTDIDTFNENMKRSGEKLMFSFELFRQEFRNKQPMALIFALIVSALLVIQNEDVPDAS</sequence>
<organism evidence="1 2">
    <name type="scientific">Halocaridina rubra</name>
    <name type="common">Hawaiian red shrimp</name>
    <dbReference type="NCBI Taxonomy" id="373956"/>
    <lineage>
        <taxon>Eukaryota</taxon>
        <taxon>Metazoa</taxon>
        <taxon>Ecdysozoa</taxon>
        <taxon>Arthropoda</taxon>
        <taxon>Crustacea</taxon>
        <taxon>Multicrustacea</taxon>
        <taxon>Malacostraca</taxon>
        <taxon>Eumalacostraca</taxon>
        <taxon>Eucarida</taxon>
        <taxon>Decapoda</taxon>
        <taxon>Pleocyemata</taxon>
        <taxon>Caridea</taxon>
        <taxon>Atyoidea</taxon>
        <taxon>Atyidae</taxon>
        <taxon>Halocaridina</taxon>
    </lineage>
</organism>